<keyword evidence="6" id="KW-0186">Copper</keyword>
<evidence type="ECO:0000256" key="10">
    <source>
        <dbReference type="ARBA" id="ARBA00048881"/>
    </source>
</evidence>
<dbReference type="Gene3D" id="1.10.1280.10">
    <property type="entry name" value="Di-copper center containing domain from catechol oxidase"/>
    <property type="match status" value="1"/>
</dbReference>
<feature type="domain" description="Tyrosinase copper-binding" evidence="13">
    <location>
        <begin position="290"/>
        <end position="301"/>
    </location>
</feature>
<keyword evidence="15" id="KW-1185">Reference proteome</keyword>
<evidence type="ECO:0000259" key="13">
    <source>
        <dbReference type="PROSITE" id="PS00498"/>
    </source>
</evidence>
<keyword evidence="7" id="KW-0503">Monooxygenase</keyword>
<dbReference type="PROSITE" id="PS00497">
    <property type="entry name" value="TYROSINASE_1"/>
    <property type="match status" value="1"/>
</dbReference>
<organism evidence="14 15">
    <name type="scientific">Glonium stellatum</name>
    <dbReference type="NCBI Taxonomy" id="574774"/>
    <lineage>
        <taxon>Eukaryota</taxon>
        <taxon>Fungi</taxon>
        <taxon>Dikarya</taxon>
        <taxon>Ascomycota</taxon>
        <taxon>Pezizomycotina</taxon>
        <taxon>Dothideomycetes</taxon>
        <taxon>Pleosporomycetidae</taxon>
        <taxon>Gloniales</taxon>
        <taxon>Gloniaceae</taxon>
        <taxon>Glonium</taxon>
    </lineage>
</organism>
<evidence type="ECO:0000259" key="12">
    <source>
        <dbReference type="PROSITE" id="PS00497"/>
    </source>
</evidence>
<evidence type="ECO:0000256" key="7">
    <source>
        <dbReference type="ARBA" id="ARBA00023033"/>
    </source>
</evidence>
<proteinExistence type="inferred from homology"/>
<feature type="region of interest" description="Disordered" evidence="11">
    <location>
        <begin position="427"/>
        <end position="469"/>
    </location>
</feature>
<dbReference type="Proteomes" id="UP000250140">
    <property type="component" value="Unassembled WGS sequence"/>
</dbReference>
<dbReference type="PRINTS" id="PR00092">
    <property type="entry name" value="TYROSINASE"/>
</dbReference>
<feature type="region of interest" description="Disordered" evidence="11">
    <location>
        <begin position="1"/>
        <end position="21"/>
    </location>
</feature>
<feature type="domain" description="Tyrosinase copper-binding" evidence="12">
    <location>
        <begin position="90"/>
        <end position="107"/>
    </location>
</feature>
<dbReference type="PROSITE" id="PS00498">
    <property type="entry name" value="TYROSINASE_2"/>
    <property type="match status" value="1"/>
</dbReference>
<protein>
    <recommendedName>
        <fullName evidence="3">tyrosinase</fullName>
        <ecNumber evidence="3">1.14.18.1</ecNumber>
    </recommendedName>
</protein>
<dbReference type="InterPro" id="IPR041640">
    <property type="entry name" value="Tyrosinase_C"/>
</dbReference>
<dbReference type="InterPro" id="IPR002227">
    <property type="entry name" value="Tyrosinase_Cu-bd"/>
</dbReference>
<keyword evidence="8" id="KW-0470">Melanin biosynthesis</keyword>
<evidence type="ECO:0000256" key="9">
    <source>
        <dbReference type="ARBA" id="ARBA00048233"/>
    </source>
</evidence>
<evidence type="ECO:0000256" key="3">
    <source>
        <dbReference type="ARBA" id="ARBA00011906"/>
    </source>
</evidence>
<evidence type="ECO:0000256" key="4">
    <source>
        <dbReference type="ARBA" id="ARBA00022723"/>
    </source>
</evidence>
<comment type="cofactor">
    <cofactor evidence="1">
        <name>Cu(2+)</name>
        <dbReference type="ChEBI" id="CHEBI:29036"/>
    </cofactor>
</comment>
<evidence type="ECO:0000313" key="14">
    <source>
        <dbReference type="EMBL" id="OCL14345.1"/>
    </source>
</evidence>
<comment type="catalytic activity">
    <reaction evidence="10">
        <text>L-tyrosine + O2 = L-dopaquinone + H2O</text>
        <dbReference type="Rhea" id="RHEA:18117"/>
        <dbReference type="ChEBI" id="CHEBI:15377"/>
        <dbReference type="ChEBI" id="CHEBI:15379"/>
        <dbReference type="ChEBI" id="CHEBI:57924"/>
        <dbReference type="ChEBI" id="CHEBI:58315"/>
        <dbReference type="EC" id="1.14.18.1"/>
    </reaction>
</comment>
<dbReference type="EC" id="1.14.18.1" evidence="3"/>
<dbReference type="EMBL" id="KV748584">
    <property type="protein sequence ID" value="OCL14345.1"/>
    <property type="molecule type" value="Genomic_DNA"/>
</dbReference>
<accession>A0A8E2JYI7</accession>
<dbReference type="Gene3D" id="2.60.310.20">
    <property type="match status" value="1"/>
</dbReference>
<feature type="compositionally biased region" description="Polar residues" evidence="11">
    <location>
        <begin position="1"/>
        <end position="17"/>
    </location>
</feature>
<comment type="similarity">
    <text evidence="2">Belongs to the tyrosinase family.</text>
</comment>
<feature type="compositionally biased region" description="Low complexity" evidence="11">
    <location>
        <begin position="439"/>
        <end position="452"/>
    </location>
</feature>
<gene>
    <name evidence="14" type="ORF">AOQ84DRAFT_37604</name>
</gene>
<dbReference type="Pfam" id="PF00264">
    <property type="entry name" value="Tyrosinase"/>
    <property type="match status" value="1"/>
</dbReference>
<evidence type="ECO:0000256" key="11">
    <source>
        <dbReference type="SAM" id="MobiDB-lite"/>
    </source>
</evidence>
<evidence type="ECO:0000313" key="15">
    <source>
        <dbReference type="Proteomes" id="UP000250140"/>
    </source>
</evidence>
<keyword evidence="4" id="KW-0479">Metal-binding</keyword>
<keyword evidence="5" id="KW-0560">Oxidoreductase</keyword>
<dbReference type="InterPro" id="IPR050316">
    <property type="entry name" value="Tyrosinase/Hemocyanin"/>
</dbReference>
<dbReference type="InterPro" id="IPR008922">
    <property type="entry name" value="Di-copper_centre_dom_sf"/>
</dbReference>
<dbReference type="OrthoDB" id="6132182at2759"/>
<dbReference type="GO" id="GO:0004503">
    <property type="term" value="F:tyrosinase activity"/>
    <property type="evidence" value="ECO:0007669"/>
    <property type="project" value="UniProtKB-EC"/>
</dbReference>
<evidence type="ECO:0000256" key="1">
    <source>
        <dbReference type="ARBA" id="ARBA00001973"/>
    </source>
</evidence>
<reference evidence="14 15" key="1">
    <citation type="journal article" date="2016" name="Nat. Commun.">
        <title>Ectomycorrhizal ecology is imprinted in the genome of the dominant symbiotic fungus Cenococcum geophilum.</title>
        <authorList>
            <consortium name="DOE Joint Genome Institute"/>
            <person name="Peter M."/>
            <person name="Kohler A."/>
            <person name="Ohm R.A."/>
            <person name="Kuo A."/>
            <person name="Krutzmann J."/>
            <person name="Morin E."/>
            <person name="Arend M."/>
            <person name="Barry K.W."/>
            <person name="Binder M."/>
            <person name="Choi C."/>
            <person name="Clum A."/>
            <person name="Copeland A."/>
            <person name="Grisel N."/>
            <person name="Haridas S."/>
            <person name="Kipfer T."/>
            <person name="LaButti K."/>
            <person name="Lindquist E."/>
            <person name="Lipzen A."/>
            <person name="Maire R."/>
            <person name="Meier B."/>
            <person name="Mihaltcheva S."/>
            <person name="Molinier V."/>
            <person name="Murat C."/>
            <person name="Poggeler S."/>
            <person name="Quandt C.A."/>
            <person name="Sperisen C."/>
            <person name="Tritt A."/>
            <person name="Tisserant E."/>
            <person name="Crous P.W."/>
            <person name="Henrissat B."/>
            <person name="Nehls U."/>
            <person name="Egli S."/>
            <person name="Spatafora J.W."/>
            <person name="Grigoriev I.V."/>
            <person name="Martin F.M."/>
        </authorList>
    </citation>
    <scope>NUCLEOTIDE SEQUENCE [LARGE SCALE GENOMIC DNA]</scope>
    <source>
        <strain evidence="14 15">CBS 207.34</strain>
    </source>
</reference>
<comment type="catalytic activity">
    <reaction evidence="9">
        <text>2 L-dopa + O2 = 2 L-dopaquinone + 2 H2O</text>
        <dbReference type="Rhea" id="RHEA:34287"/>
        <dbReference type="ChEBI" id="CHEBI:15377"/>
        <dbReference type="ChEBI" id="CHEBI:15379"/>
        <dbReference type="ChEBI" id="CHEBI:57504"/>
        <dbReference type="ChEBI" id="CHEBI:57924"/>
        <dbReference type="EC" id="1.14.18.1"/>
    </reaction>
</comment>
<name>A0A8E2JYI7_9PEZI</name>
<dbReference type="SUPFAM" id="SSF48056">
    <property type="entry name" value="Di-copper centre-containing domain"/>
    <property type="match status" value="1"/>
</dbReference>
<evidence type="ECO:0000256" key="5">
    <source>
        <dbReference type="ARBA" id="ARBA00023002"/>
    </source>
</evidence>
<evidence type="ECO:0000256" key="2">
    <source>
        <dbReference type="ARBA" id="ARBA00009928"/>
    </source>
</evidence>
<evidence type="ECO:0000256" key="6">
    <source>
        <dbReference type="ARBA" id="ARBA00023008"/>
    </source>
</evidence>
<dbReference type="AlphaFoldDB" id="A0A8E2JYI7"/>
<dbReference type="PANTHER" id="PTHR11474">
    <property type="entry name" value="TYROSINASE FAMILY MEMBER"/>
    <property type="match status" value="1"/>
</dbReference>
<evidence type="ECO:0000256" key="8">
    <source>
        <dbReference type="ARBA" id="ARBA00023101"/>
    </source>
</evidence>
<dbReference type="GO" id="GO:0042438">
    <property type="term" value="P:melanin biosynthetic process"/>
    <property type="evidence" value="ECO:0007669"/>
    <property type="project" value="UniProtKB-KW"/>
</dbReference>
<sequence>MASSNVAITGAPTTPGANGSVPLRREVQDLQNNFPDQWNLFLLGLINFQQVDATDLLSYYQIAGIHGEPFISWDNVDGISDPSFGGYCTHSSILFLTWHRPYLALYEQALYAVIQGLATQFPAALRDRYVAAAQTFRLPYWDWAAKVQGSAFPSSISSPQATIVDIDGATKQIPNPLYSYQLPPSASQGDLDSTWSVFPVTLRYPTTNDASAESQDDQVSQVISNENASLRNNVSLILLSYKQFDAFSNNEWLRNGRPGTYGSLEDIHNEIHDKTGGGGHMSALEVAAFDPVFWLHHCNVDRIGAIWQALNPNSYVTAKASEGNFFTAQGATEDANSQLKPFWNASGAKFWNSTGVKETTTFGYAYPETQKWSFPSTQAYQTAVRNAVVKEYGANALTNFFSGASANIAAAVIPGPGLAAAFTKKTVAHPAPPAPPSAQNPIPAVKAANPGPAEHPPPPPSANSAAKPKAAAVPAVAPLELPEQFSHLALDNTYTEWITNVRAVKHGLSQTFRILVFLGEFSQDPKTWPLEPNLVGRVTVLGRAPNTGCAKCRTDQDNQLVITGTVPLTTALLGEIVAGRLASLKTEDVEPYLAKNLHWRVTLFNGEEKDRNEVPGLNVSVVSTNVRIGDDGIPIYSDVYTVHPAITDGKPAGHSPGDQI</sequence>
<dbReference type="Pfam" id="PF18132">
    <property type="entry name" value="Tyrosinase_C"/>
    <property type="match status" value="1"/>
</dbReference>
<dbReference type="GO" id="GO:0046872">
    <property type="term" value="F:metal ion binding"/>
    <property type="evidence" value="ECO:0007669"/>
    <property type="project" value="UniProtKB-KW"/>
</dbReference>
<dbReference type="PANTHER" id="PTHR11474:SF76">
    <property type="entry name" value="SHKT DOMAIN-CONTAINING PROTEIN"/>
    <property type="match status" value="1"/>
</dbReference>